<feature type="binding site" evidence="8">
    <location>
        <position position="37"/>
    </location>
    <ligand>
        <name>Zn(2+)</name>
        <dbReference type="ChEBI" id="CHEBI:29105"/>
    </ligand>
</feature>
<dbReference type="GO" id="GO:0046872">
    <property type="term" value="F:metal ion binding"/>
    <property type="evidence" value="ECO:0007669"/>
    <property type="project" value="UniProtKB-KW"/>
</dbReference>
<evidence type="ECO:0000256" key="2">
    <source>
        <dbReference type="ARBA" id="ARBA00011838"/>
    </source>
</evidence>
<comment type="cofactor">
    <cofactor evidence="8">
        <name>Zn(2+)</name>
        <dbReference type="ChEBI" id="CHEBI:29105"/>
    </cofactor>
    <text evidence="8">Binds 1 zinc ion per subunit.</text>
</comment>
<evidence type="ECO:0000256" key="6">
    <source>
        <dbReference type="ARBA" id="ARBA00023274"/>
    </source>
</evidence>
<dbReference type="EMBL" id="CP008985">
    <property type="protein sequence ID" value="AIN47066.1"/>
    <property type="molecule type" value="Genomic_DNA"/>
</dbReference>
<proteinExistence type="inferred from homology"/>
<dbReference type="PRINTS" id="PR01249">
    <property type="entry name" value="RIBOSOMALL31"/>
</dbReference>
<dbReference type="PANTHER" id="PTHR33280:SF6">
    <property type="entry name" value="LARGE RIBOSOMAL SUBUNIT PROTEIN BL31A"/>
    <property type="match status" value="1"/>
</dbReference>
<dbReference type="Gene3D" id="4.10.830.30">
    <property type="entry name" value="Ribosomal protein L31"/>
    <property type="match status" value="1"/>
</dbReference>
<comment type="function">
    <text evidence="8">Binds the 23S rRNA.</text>
</comment>
<dbReference type="GO" id="GO:0006412">
    <property type="term" value="P:translation"/>
    <property type="evidence" value="ECO:0007669"/>
    <property type="project" value="UniProtKB-UniRule"/>
</dbReference>
<dbReference type="GO" id="GO:0019843">
    <property type="term" value="F:rRNA binding"/>
    <property type="evidence" value="ECO:0007669"/>
    <property type="project" value="UniProtKB-KW"/>
</dbReference>
<dbReference type="NCBIfam" id="NF000612">
    <property type="entry name" value="PRK00019.1"/>
    <property type="match status" value="1"/>
</dbReference>
<evidence type="ECO:0000256" key="4">
    <source>
        <dbReference type="ARBA" id="ARBA00022884"/>
    </source>
</evidence>
<dbReference type="GO" id="GO:0003735">
    <property type="term" value="F:structural constituent of ribosome"/>
    <property type="evidence" value="ECO:0007669"/>
    <property type="project" value="InterPro"/>
</dbReference>
<dbReference type="eggNOG" id="COG0254">
    <property type="taxonomic scope" value="Bacteria"/>
</dbReference>
<keyword evidence="8" id="KW-0862">Zinc</keyword>
<accession>A0A088N136</accession>
<dbReference type="NCBIfam" id="TIGR00105">
    <property type="entry name" value="L31"/>
    <property type="match status" value="1"/>
</dbReference>
<evidence type="ECO:0000256" key="1">
    <source>
        <dbReference type="ARBA" id="ARBA00009296"/>
    </source>
</evidence>
<dbReference type="PROSITE" id="PS01143">
    <property type="entry name" value="RIBOSOMAL_L31"/>
    <property type="match status" value="1"/>
</dbReference>
<evidence type="ECO:0000313" key="9">
    <source>
        <dbReference type="EMBL" id="AIN47066.1"/>
    </source>
</evidence>
<dbReference type="Proteomes" id="UP000067325">
    <property type="component" value="Chromosome"/>
</dbReference>
<keyword evidence="3 8" id="KW-0699">rRNA-binding</keyword>
<sequence length="71" mass="8333">MQKNIHPKYFEITAICSCGNIIKTHSTLYHNLNLDVCSACHPFYTGKQRIVNTRGRVERFHKRFRIPVSKN</sequence>
<feature type="binding site" evidence="8">
    <location>
        <position position="16"/>
    </location>
    <ligand>
        <name>Zn(2+)</name>
        <dbReference type="ChEBI" id="CHEBI:29105"/>
    </ligand>
</feature>
<evidence type="ECO:0000256" key="7">
    <source>
        <dbReference type="ARBA" id="ARBA00035687"/>
    </source>
</evidence>
<dbReference type="InterPro" id="IPR042105">
    <property type="entry name" value="Ribosomal_bL31_sf"/>
</dbReference>
<dbReference type="GO" id="GO:0005840">
    <property type="term" value="C:ribosome"/>
    <property type="evidence" value="ECO:0007669"/>
    <property type="project" value="UniProtKB-KW"/>
</dbReference>
<evidence type="ECO:0000256" key="3">
    <source>
        <dbReference type="ARBA" id="ARBA00022730"/>
    </source>
</evidence>
<dbReference type="RefSeq" id="WP_038498082.1">
    <property type="nucleotide sequence ID" value="NZ_CP008985.1"/>
</dbReference>
<keyword evidence="4 8" id="KW-0694">RNA-binding</keyword>
<evidence type="ECO:0000256" key="5">
    <source>
        <dbReference type="ARBA" id="ARBA00022980"/>
    </source>
</evidence>
<dbReference type="InterPro" id="IPR034704">
    <property type="entry name" value="Ribosomal_bL28/bL31-like_sf"/>
</dbReference>
<dbReference type="PANTHER" id="PTHR33280">
    <property type="entry name" value="50S RIBOSOMAL PROTEIN L31, CHLOROPLASTIC"/>
    <property type="match status" value="1"/>
</dbReference>
<dbReference type="KEGG" id="bcib:IM45_372"/>
<dbReference type="Pfam" id="PF01197">
    <property type="entry name" value="Ribosomal_L31"/>
    <property type="match status" value="1"/>
</dbReference>
<dbReference type="SUPFAM" id="SSF143800">
    <property type="entry name" value="L28p-like"/>
    <property type="match status" value="1"/>
</dbReference>
<evidence type="ECO:0000313" key="10">
    <source>
        <dbReference type="Proteomes" id="UP000067325"/>
    </source>
</evidence>
<organism evidence="9 10">
    <name type="scientific">Candidatus Palibaumannia cicadellinicola</name>
    <dbReference type="NCBI Taxonomy" id="186490"/>
    <lineage>
        <taxon>Bacteria</taxon>
        <taxon>Pseudomonadati</taxon>
        <taxon>Pseudomonadota</taxon>
        <taxon>Gammaproteobacteria</taxon>
        <taxon>Candidatus Palibaumannia</taxon>
    </lineage>
</organism>
<evidence type="ECO:0000256" key="8">
    <source>
        <dbReference type="HAMAP-Rule" id="MF_00501"/>
    </source>
</evidence>
<dbReference type="InterPro" id="IPR027491">
    <property type="entry name" value="Ribosomal_bL31_A"/>
</dbReference>
<name>A0A088N136_9GAMM</name>
<comment type="subunit">
    <text evidence="2 8">Part of the 50S ribosomal subunit.</text>
</comment>
<dbReference type="AlphaFoldDB" id="A0A088N136"/>
<keyword evidence="8" id="KW-0479">Metal-binding</keyword>
<protein>
    <recommendedName>
        <fullName evidence="7 8">Large ribosomal subunit protein bL31</fullName>
    </recommendedName>
</protein>
<dbReference type="GO" id="GO:1990904">
    <property type="term" value="C:ribonucleoprotein complex"/>
    <property type="evidence" value="ECO:0007669"/>
    <property type="project" value="UniProtKB-KW"/>
</dbReference>
<reference evidence="9 10" key="1">
    <citation type="journal article" date="2014" name="MBio">
        <title>Differential genome evolution between companion symbionts in an insect-bacterial symbiosis.</title>
        <authorList>
            <person name="Bennett G.M."/>
            <person name="McCutcheon J.P."/>
            <person name="MacDonald B.R."/>
            <person name="Romanovicz D."/>
            <person name="Moran N.A."/>
        </authorList>
    </citation>
    <scope>NUCLEOTIDE SEQUENCE [LARGE SCALE GENOMIC DNA]</scope>
    <source>
        <strain evidence="9 10">BGSS</strain>
    </source>
</reference>
<dbReference type="OrthoDB" id="9803251at2"/>
<gene>
    <name evidence="8" type="primary">rpmE</name>
    <name evidence="9" type="ORF">IM45_372</name>
</gene>
<feature type="binding site" evidence="8">
    <location>
        <position position="40"/>
    </location>
    <ligand>
        <name>Zn(2+)</name>
        <dbReference type="ChEBI" id="CHEBI:29105"/>
    </ligand>
</feature>
<feature type="binding site" evidence="8">
    <location>
        <position position="18"/>
    </location>
    <ligand>
        <name>Zn(2+)</name>
        <dbReference type="ChEBI" id="CHEBI:29105"/>
    </ligand>
</feature>
<keyword evidence="6 8" id="KW-0687">Ribonucleoprotein</keyword>
<dbReference type="InterPro" id="IPR002150">
    <property type="entry name" value="Ribosomal_bL31"/>
</dbReference>
<comment type="similarity">
    <text evidence="1 8">Belongs to the bacterial ribosomal protein bL31 family. Type A subfamily.</text>
</comment>
<keyword evidence="5 8" id="KW-0689">Ribosomal protein</keyword>
<dbReference type="HAMAP" id="MF_00501">
    <property type="entry name" value="Ribosomal_bL31_1"/>
    <property type="match status" value="1"/>
</dbReference>